<accession>A0A0F9LCU8</accession>
<gene>
    <name evidence="2" type="ORF">LCGC14_1596000</name>
</gene>
<name>A0A0F9LCU8_9ZZZZ</name>
<feature type="coiled-coil region" evidence="1">
    <location>
        <begin position="14"/>
        <end position="48"/>
    </location>
</feature>
<evidence type="ECO:0000256" key="1">
    <source>
        <dbReference type="SAM" id="Coils"/>
    </source>
</evidence>
<sequence length="80" mass="9491">MKRITKLEELAGAIERIKNQKKVDSKAINNLKHELDEEEKISRNYLQITQNGIFAKNIKKALRWNKKVIDLKHELYAFLK</sequence>
<dbReference type="AlphaFoldDB" id="A0A0F9LCU8"/>
<protein>
    <submittedName>
        <fullName evidence="2">Uncharacterized protein</fullName>
    </submittedName>
</protein>
<keyword evidence="1" id="KW-0175">Coiled coil</keyword>
<evidence type="ECO:0000313" key="2">
    <source>
        <dbReference type="EMBL" id="KKM25340.1"/>
    </source>
</evidence>
<proteinExistence type="predicted"/>
<comment type="caution">
    <text evidence="2">The sequence shown here is derived from an EMBL/GenBank/DDBJ whole genome shotgun (WGS) entry which is preliminary data.</text>
</comment>
<reference evidence="2" key="1">
    <citation type="journal article" date="2015" name="Nature">
        <title>Complex archaea that bridge the gap between prokaryotes and eukaryotes.</title>
        <authorList>
            <person name="Spang A."/>
            <person name="Saw J.H."/>
            <person name="Jorgensen S.L."/>
            <person name="Zaremba-Niedzwiedzka K."/>
            <person name="Martijn J."/>
            <person name="Lind A.E."/>
            <person name="van Eijk R."/>
            <person name="Schleper C."/>
            <person name="Guy L."/>
            <person name="Ettema T.J."/>
        </authorList>
    </citation>
    <scope>NUCLEOTIDE SEQUENCE</scope>
</reference>
<organism evidence="2">
    <name type="scientific">marine sediment metagenome</name>
    <dbReference type="NCBI Taxonomy" id="412755"/>
    <lineage>
        <taxon>unclassified sequences</taxon>
        <taxon>metagenomes</taxon>
        <taxon>ecological metagenomes</taxon>
    </lineage>
</organism>
<dbReference type="EMBL" id="LAZR01012738">
    <property type="protein sequence ID" value="KKM25340.1"/>
    <property type="molecule type" value="Genomic_DNA"/>
</dbReference>